<dbReference type="OrthoDB" id="2443973at2759"/>
<protein>
    <submittedName>
        <fullName evidence="1">4619_t:CDS:1</fullName>
    </submittedName>
</protein>
<dbReference type="AlphaFoldDB" id="A0A9W4TBL6"/>
<keyword evidence="2" id="KW-1185">Reference proteome</keyword>
<accession>A0A9W4TBL6</accession>
<reference evidence="1" key="1">
    <citation type="submission" date="2022-08" db="EMBL/GenBank/DDBJ databases">
        <authorList>
            <person name="Kallberg Y."/>
            <person name="Tangrot J."/>
            <person name="Rosling A."/>
        </authorList>
    </citation>
    <scope>NUCLEOTIDE SEQUENCE</scope>
    <source>
        <strain evidence="1">Wild A</strain>
    </source>
</reference>
<name>A0A9W4TBL6_9GLOM</name>
<comment type="caution">
    <text evidence="1">The sequence shown here is derived from an EMBL/GenBank/DDBJ whole genome shotgun (WGS) entry which is preliminary data.</text>
</comment>
<feature type="non-terminal residue" evidence="1">
    <location>
        <position position="144"/>
    </location>
</feature>
<sequence>DKNSLISNFTNLFSDSQSSGKLTNFTITDFGSHLKKAQVSFGNVNLGIYKQGSRKKPAPLFHDEQSEKEIYDLVSQLKFKGHYYASLRANCVFANCECQHYYQTVAPATSSFLAEKRIAKKRLARELEGVNDLFANAIATIQKL</sequence>
<proteinExistence type="predicted"/>
<evidence type="ECO:0000313" key="1">
    <source>
        <dbReference type="EMBL" id="CAI2199328.1"/>
    </source>
</evidence>
<dbReference type="Proteomes" id="UP001153678">
    <property type="component" value="Unassembled WGS sequence"/>
</dbReference>
<dbReference type="EMBL" id="CAMKVN010020986">
    <property type="protein sequence ID" value="CAI2199328.1"/>
    <property type="molecule type" value="Genomic_DNA"/>
</dbReference>
<evidence type="ECO:0000313" key="2">
    <source>
        <dbReference type="Proteomes" id="UP001153678"/>
    </source>
</evidence>
<organism evidence="1 2">
    <name type="scientific">Funneliformis geosporum</name>
    <dbReference type="NCBI Taxonomy" id="1117311"/>
    <lineage>
        <taxon>Eukaryota</taxon>
        <taxon>Fungi</taxon>
        <taxon>Fungi incertae sedis</taxon>
        <taxon>Mucoromycota</taxon>
        <taxon>Glomeromycotina</taxon>
        <taxon>Glomeromycetes</taxon>
        <taxon>Glomerales</taxon>
        <taxon>Glomeraceae</taxon>
        <taxon>Funneliformis</taxon>
    </lineage>
</organism>
<gene>
    <name evidence="1" type="ORF">FWILDA_LOCUS19019</name>
</gene>